<name>A0A382B119_9ZZZZ</name>
<accession>A0A382B119</accession>
<gene>
    <name evidence="1" type="ORF">METZ01_LOCUS160263</name>
</gene>
<protein>
    <submittedName>
        <fullName evidence="1">Uncharacterized protein</fullName>
    </submittedName>
</protein>
<reference evidence="1" key="1">
    <citation type="submission" date="2018-05" db="EMBL/GenBank/DDBJ databases">
        <authorList>
            <person name="Lanie J.A."/>
            <person name="Ng W.-L."/>
            <person name="Kazmierczak K.M."/>
            <person name="Andrzejewski T.M."/>
            <person name="Davidsen T.M."/>
            <person name="Wayne K.J."/>
            <person name="Tettelin H."/>
            <person name="Glass J.I."/>
            <person name="Rusch D."/>
            <person name="Podicherti R."/>
            <person name="Tsui H.-C.T."/>
            <person name="Winkler M.E."/>
        </authorList>
    </citation>
    <scope>NUCLEOTIDE SEQUENCE</scope>
</reference>
<evidence type="ECO:0000313" key="1">
    <source>
        <dbReference type="EMBL" id="SVB07409.1"/>
    </source>
</evidence>
<dbReference type="EMBL" id="UINC01027707">
    <property type="protein sequence ID" value="SVB07409.1"/>
    <property type="molecule type" value="Genomic_DNA"/>
</dbReference>
<dbReference type="AlphaFoldDB" id="A0A382B119"/>
<proteinExistence type="predicted"/>
<organism evidence="1">
    <name type="scientific">marine metagenome</name>
    <dbReference type="NCBI Taxonomy" id="408172"/>
    <lineage>
        <taxon>unclassified sequences</taxon>
        <taxon>metagenomes</taxon>
        <taxon>ecological metagenomes</taxon>
    </lineage>
</organism>
<feature type="non-terminal residue" evidence="1">
    <location>
        <position position="1"/>
    </location>
</feature>
<sequence>VLLRPLLAAVVQRSVGYMAKQCHGLRTECYLKPPGCQIGGNKWRAVWCSNPRHANLKLGIGLFTNIRWGPSSLNGTIRNNAYWNRWRPTGWLSVWLSIIWYPIMGSP</sequence>